<gene>
    <name evidence="8" type="ORF">CCR75_006229</name>
</gene>
<keyword evidence="6" id="KW-1133">Transmembrane helix</keyword>
<keyword evidence="3" id="KW-0143">Chaperone</keyword>
<dbReference type="Pfam" id="PF07683">
    <property type="entry name" value="CobW_C"/>
    <property type="match status" value="1"/>
</dbReference>
<name>A0A976P071_BRELC</name>
<protein>
    <recommendedName>
        <fullName evidence="7">CobW C-terminal domain-containing protein</fullName>
    </recommendedName>
</protein>
<dbReference type="RefSeq" id="XP_067823818.1">
    <property type="nucleotide sequence ID" value="XM_067964299.1"/>
</dbReference>
<reference evidence="8 9" key="1">
    <citation type="journal article" date="2021" name="Genome Biol.">
        <title>AFLAP: assembly-free linkage analysis pipeline using k-mers from genome sequencing data.</title>
        <authorList>
            <person name="Fletcher K."/>
            <person name="Zhang L."/>
            <person name="Gil J."/>
            <person name="Han R."/>
            <person name="Cavanaugh K."/>
            <person name="Michelmore R."/>
        </authorList>
    </citation>
    <scope>NUCLEOTIDE SEQUENCE [LARGE SCALE GENOMIC DNA]</scope>
    <source>
        <strain evidence="8 9">SF5</strain>
    </source>
</reference>
<dbReference type="SUPFAM" id="SSF90002">
    <property type="entry name" value="Hypothetical protein YjiA, C-terminal domain"/>
    <property type="match status" value="1"/>
</dbReference>
<keyword evidence="2" id="KW-0378">Hydrolase</keyword>
<dbReference type="Proteomes" id="UP000294530">
    <property type="component" value="Unassembled WGS sequence"/>
</dbReference>
<dbReference type="Pfam" id="PF02492">
    <property type="entry name" value="cobW"/>
    <property type="match status" value="1"/>
</dbReference>
<comment type="catalytic activity">
    <reaction evidence="5">
        <text>GTP + H2O = GDP + phosphate + H(+)</text>
        <dbReference type="Rhea" id="RHEA:19669"/>
        <dbReference type="ChEBI" id="CHEBI:15377"/>
        <dbReference type="ChEBI" id="CHEBI:15378"/>
        <dbReference type="ChEBI" id="CHEBI:37565"/>
        <dbReference type="ChEBI" id="CHEBI:43474"/>
        <dbReference type="ChEBI" id="CHEBI:58189"/>
    </reaction>
    <physiologicalReaction direction="left-to-right" evidence="5">
        <dbReference type="Rhea" id="RHEA:19670"/>
    </physiologicalReaction>
</comment>
<keyword evidence="6" id="KW-0812">Transmembrane</keyword>
<evidence type="ECO:0000313" key="9">
    <source>
        <dbReference type="Proteomes" id="UP000294530"/>
    </source>
</evidence>
<evidence type="ECO:0000256" key="1">
    <source>
        <dbReference type="ARBA" id="ARBA00022741"/>
    </source>
</evidence>
<dbReference type="InterPro" id="IPR027417">
    <property type="entry name" value="P-loop_NTPase"/>
</dbReference>
<dbReference type="PANTHER" id="PTHR13748">
    <property type="entry name" value="COBW-RELATED"/>
    <property type="match status" value="1"/>
</dbReference>
<dbReference type="OrthoDB" id="258627at2759"/>
<dbReference type="InterPro" id="IPR003495">
    <property type="entry name" value="CobW/HypB/UreG_nucleotide-bd"/>
</dbReference>
<keyword evidence="9" id="KW-1185">Reference proteome</keyword>
<keyword evidence="6" id="KW-0472">Membrane</keyword>
<dbReference type="Gene3D" id="3.40.50.300">
    <property type="entry name" value="P-loop containing nucleotide triphosphate hydrolases"/>
    <property type="match status" value="1"/>
</dbReference>
<evidence type="ECO:0000313" key="8">
    <source>
        <dbReference type="EMBL" id="TDH74320.1"/>
    </source>
</evidence>
<dbReference type="SMART" id="SM00833">
    <property type="entry name" value="CobW_C"/>
    <property type="match status" value="1"/>
</dbReference>
<evidence type="ECO:0000256" key="6">
    <source>
        <dbReference type="SAM" id="Phobius"/>
    </source>
</evidence>
<dbReference type="InterPro" id="IPR036627">
    <property type="entry name" value="CobW-likC_sf"/>
</dbReference>
<dbReference type="SUPFAM" id="SSF52540">
    <property type="entry name" value="P-loop containing nucleoside triphosphate hydrolases"/>
    <property type="match status" value="1"/>
</dbReference>
<dbReference type="InterPro" id="IPR011629">
    <property type="entry name" value="CobW-like_C"/>
</dbReference>
<comment type="similarity">
    <text evidence="4">Belongs to the SIMIBI class G3E GTPase family. ZNG1 subfamily.</text>
</comment>
<evidence type="ECO:0000256" key="5">
    <source>
        <dbReference type="ARBA" id="ARBA00049117"/>
    </source>
</evidence>
<dbReference type="Gene3D" id="3.30.1220.10">
    <property type="entry name" value="CobW-like, C-terminal domain"/>
    <property type="match status" value="1"/>
</dbReference>
<dbReference type="PANTHER" id="PTHR13748:SF62">
    <property type="entry name" value="COBW DOMAIN-CONTAINING PROTEIN"/>
    <property type="match status" value="1"/>
</dbReference>
<dbReference type="GO" id="GO:0000166">
    <property type="term" value="F:nucleotide binding"/>
    <property type="evidence" value="ECO:0007669"/>
    <property type="project" value="UniProtKB-KW"/>
</dbReference>
<dbReference type="GO" id="GO:0005737">
    <property type="term" value="C:cytoplasm"/>
    <property type="evidence" value="ECO:0007669"/>
    <property type="project" value="TreeGrafter"/>
</dbReference>
<dbReference type="CDD" id="cd03112">
    <property type="entry name" value="CobW-like"/>
    <property type="match status" value="1"/>
</dbReference>
<evidence type="ECO:0000256" key="3">
    <source>
        <dbReference type="ARBA" id="ARBA00023186"/>
    </source>
</evidence>
<dbReference type="InterPro" id="IPR051316">
    <property type="entry name" value="Zinc-reg_GTPase_activator"/>
</dbReference>
<proteinExistence type="inferred from homology"/>
<dbReference type="AlphaFoldDB" id="A0A976P071"/>
<dbReference type="KEGG" id="blac:94349970"/>
<dbReference type="EMBL" id="SHOA02000011">
    <property type="protein sequence ID" value="TDH74320.1"/>
    <property type="molecule type" value="Genomic_DNA"/>
</dbReference>
<feature type="domain" description="CobW C-terminal" evidence="7">
    <location>
        <begin position="323"/>
        <end position="421"/>
    </location>
</feature>
<dbReference type="GeneID" id="94349970"/>
<comment type="caution">
    <text evidence="8">The sequence shown here is derived from an EMBL/GenBank/DDBJ whole genome shotgun (WGS) entry which is preliminary data.</text>
</comment>
<dbReference type="GO" id="GO:0016787">
    <property type="term" value="F:hydrolase activity"/>
    <property type="evidence" value="ECO:0007669"/>
    <property type="project" value="UniProtKB-KW"/>
</dbReference>
<keyword evidence="1" id="KW-0547">Nucleotide-binding</keyword>
<evidence type="ECO:0000256" key="2">
    <source>
        <dbReference type="ARBA" id="ARBA00022801"/>
    </source>
</evidence>
<accession>A0A976P071</accession>
<evidence type="ECO:0000256" key="4">
    <source>
        <dbReference type="ARBA" id="ARBA00034320"/>
    </source>
</evidence>
<sequence>MFVEHFAPSNDFYAAPASPSSVSSRGLWTMLGIVAFVLLVLSFLLANVVAWCLQLRRERRIQRKTEELFDKSTHIELPFVPVTILTGFLGAGKTTLLNRILLTEEHLPYKIMVLENELGAVSIDHTLLQAGGKEQDGIYMLNNGCICCTSQGGKGKGGDELERILDYLLQLIKKQNFDYLVVETTGLADPGPIIETFLQLRASRFRLDAVVTMVDAKATQRYWKPDIQAYKFPIELQRQALYADILVINKVDSATKEECERLQQELMGINEEATVFTCVKANIELDKILHINTFDAVRFKMQSDGTNREKGSIKARGQHTGGISTVHFEVEQDVDVAAFSEWLLDVVKRYVKGVDILRVKGVLAVAGDAKDRQCVVQGVLDTYTIAPGVPWGDGEQRVSRLVLIGQGFDRLELERSFQKCLINNCEPKKER</sequence>
<evidence type="ECO:0000259" key="7">
    <source>
        <dbReference type="SMART" id="SM00833"/>
    </source>
</evidence>
<feature type="transmembrane region" description="Helical" evidence="6">
    <location>
        <begin position="27"/>
        <end position="53"/>
    </location>
</feature>
<organism evidence="8 9">
    <name type="scientific">Bremia lactucae</name>
    <name type="common">Lettuce downy mildew</name>
    <dbReference type="NCBI Taxonomy" id="4779"/>
    <lineage>
        <taxon>Eukaryota</taxon>
        <taxon>Sar</taxon>
        <taxon>Stramenopiles</taxon>
        <taxon>Oomycota</taxon>
        <taxon>Peronosporomycetes</taxon>
        <taxon>Peronosporales</taxon>
        <taxon>Peronosporaceae</taxon>
        <taxon>Bremia</taxon>
    </lineage>
</organism>